<sequence length="174" mass="20079">MCILLNSHHRTDLLDIEMAKYVTTVICEWLPFRQPLGTRGINAHLRINLAAKTEKVSTAFSTTYNYHFSYFESPPRIFWIIFFLPTCIVNRHLKPMDSSSSQKLAGFPCNLVLDSRIHILPPQHNYPYLFVVLYWTLEPTFPVLSVVNQVSLYTCAELSDPTFFVLSTTTQTFP</sequence>
<comment type="caution">
    <text evidence="1">The sequence shown here is derived from an EMBL/GenBank/DDBJ whole genome shotgun (WGS) entry which is preliminary data.</text>
</comment>
<dbReference type="EMBL" id="BMAW01040680">
    <property type="protein sequence ID" value="GFU60548.1"/>
    <property type="molecule type" value="Genomic_DNA"/>
</dbReference>
<protein>
    <submittedName>
        <fullName evidence="1">Uncharacterized protein</fullName>
    </submittedName>
</protein>
<proteinExistence type="predicted"/>
<gene>
    <name evidence="1" type="ORF">NPIL_566131</name>
</gene>
<name>A0A8X6R9E6_NEPPI</name>
<dbReference type="AlphaFoldDB" id="A0A8X6R9E6"/>
<keyword evidence="2" id="KW-1185">Reference proteome</keyword>
<reference evidence="1" key="1">
    <citation type="submission" date="2020-08" db="EMBL/GenBank/DDBJ databases">
        <title>Multicomponent nature underlies the extraordinary mechanical properties of spider dragline silk.</title>
        <authorList>
            <person name="Kono N."/>
            <person name="Nakamura H."/>
            <person name="Mori M."/>
            <person name="Yoshida Y."/>
            <person name="Ohtoshi R."/>
            <person name="Malay A.D."/>
            <person name="Moran D.A.P."/>
            <person name="Tomita M."/>
            <person name="Numata K."/>
            <person name="Arakawa K."/>
        </authorList>
    </citation>
    <scope>NUCLEOTIDE SEQUENCE</scope>
</reference>
<evidence type="ECO:0000313" key="1">
    <source>
        <dbReference type="EMBL" id="GFU60548.1"/>
    </source>
</evidence>
<dbReference type="Proteomes" id="UP000887013">
    <property type="component" value="Unassembled WGS sequence"/>
</dbReference>
<accession>A0A8X6R9E6</accession>
<organism evidence="1 2">
    <name type="scientific">Nephila pilipes</name>
    <name type="common">Giant wood spider</name>
    <name type="synonym">Nephila maculata</name>
    <dbReference type="NCBI Taxonomy" id="299642"/>
    <lineage>
        <taxon>Eukaryota</taxon>
        <taxon>Metazoa</taxon>
        <taxon>Ecdysozoa</taxon>
        <taxon>Arthropoda</taxon>
        <taxon>Chelicerata</taxon>
        <taxon>Arachnida</taxon>
        <taxon>Araneae</taxon>
        <taxon>Araneomorphae</taxon>
        <taxon>Entelegynae</taxon>
        <taxon>Araneoidea</taxon>
        <taxon>Nephilidae</taxon>
        <taxon>Nephila</taxon>
    </lineage>
</organism>
<evidence type="ECO:0000313" key="2">
    <source>
        <dbReference type="Proteomes" id="UP000887013"/>
    </source>
</evidence>